<dbReference type="Pfam" id="PF00010">
    <property type="entry name" value="HLH"/>
    <property type="match status" value="1"/>
</dbReference>
<dbReference type="SMART" id="SM00353">
    <property type="entry name" value="HLH"/>
    <property type="match status" value="1"/>
</dbReference>
<feature type="region of interest" description="Disordered" evidence="5">
    <location>
        <begin position="1"/>
        <end position="114"/>
    </location>
</feature>
<feature type="region of interest" description="Disordered" evidence="5">
    <location>
        <begin position="527"/>
        <end position="550"/>
    </location>
</feature>
<dbReference type="InterPro" id="IPR011598">
    <property type="entry name" value="bHLH_dom"/>
</dbReference>
<dbReference type="GO" id="GO:0005634">
    <property type="term" value="C:nucleus"/>
    <property type="evidence" value="ECO:0007669"/>
    <property type="project" value="UniProtKB-SubCell"/>
</dbReference>
<dbReference type="PROSITE" id="PS50888">
    <property type="entry name" value="BHLH"/>
    <property type="match status" value="1"/>
</dbReference>
<evidence type="ECO:0000313" key="7">
    <source>
        <dbReference type="EMBL" id="KAK1404545.1"/>
    </source>
</evidence>
<evidence type="ECO:0000313" key="8">
    <source>
        <dbReference type="Proteomes" id="UP001237642"/>
    </source>
</evidence>
<evidence type="ECO:0000256" key="1">
    <source>
        <dbReference type="ARBA" id="ARBA00004123"/>
    </source>
</evidence>
<gene>
    <name evidence="7" type="ORF">POM88_004150</name>
</gene>
<dbReference type="Proteomes" id="UP001237642">
    <property type="component" value="Unassembled WGS sequence"/>
</dbReference>
<evidence type="ECO:0000256" key="3">
    <source>
        <dbReference type="ARBA" id="ARBA00023163"/>
    </source>
</evidence>
<dbReference type="AlphaFoldDB" id="A0AAD8JMA0"/>
<dbReference type="PANTHER" id="PTHR46412">
    <property type="entry name" value="BES1-INTERACTING MYC-LIKE PROTEIN"/>
    <property type="match status" value="1"/>
</dbReference>
<dbReference type="InterPro" id="IPR036638">
    <property type="entry name" value="HLH_DNA-bd_sf"/>
</dbReference>
<comment type="subcellular location">
    <subcellularLocation>
        <location evidence="1">Nucleus</location>
    </subcellularLocation>
</comment>
<dbReference type="InterPro" id="IPR044295">
    <property type="entry name" value="BIM1/2/3"/>
</dbReference>
<dbReference type="SUPFAM" id="SSF47459">
    <property type="entry name" value="HLH, helix-loop-helix DNA-binding domain"/>
    <property type="match status" value="1"/>
</dbReference>
<keyword evidence="8" id="KW-1185">Reference proteome</keyword>
<feature type="region of interest" description="Disordered" evidence="5">
    <location>
        <begin position="216"/>
        <end position="257"/>
    </location>
</feature>
<reference evidence="7" key="1">
    <citation type="submission" date="2023-02" db="EMBL/GenBank/DDBJ databases">
        <title>Genome of toxic invasive species Heracleum sosnowskyi carries increased number of genes despite the absence of recent whole-genome duplications.</title>
        <authorList>
            <person name="Schelkunov M."/>
            <person name="Shtratnikova V."/>
            <person name="Makarenko M."/>
            <person name="Klepikova A."/>
            <person name="Omelchenko D."/>
            <person name="Novikova G."/>
            <person name="Obukhova E."/>
            <person name="Bogdanov V."/>
            <person name="Penin A."/>
            <person name="Logacheva M."/>
        </authorList>
    </citation>
    <scope>NUCLEOTIDE SEQUENCE</scope>
    <source>
        <strain evidence="7">Hsosn_3</strain>
        <tissue evidence="7">Leaf</tissue>
    </source>
</reference>
<dbReference type="GO" id="GO:0003700">
    <property type="term" value="F:DNA-binding transcription factor activity"/>
    <property type="evidence" value="ECO:0007669"/>
    <property type="project" value="InterPro"/>
</dbReference>
<name>A0AAD8JMA0_9APIA</name>
<dbReference type="GO" id="GO:0046983">
    <property type="term" value="F:protein dimerization activity"/>
    <property type="evidence" value="ECO:0007669"/>
    <property type="project" value="InterPro"/>
</dbReference>
<evidence type="ECO:0000256" key="4">
    <source>
        <dbReference type="ARBA" id="ARBA00023242"/>
    </source>
</evidence>
<organism evidence="7 8">
    <name type="scientific">Heracleum sosnowskyi</name>
    <dbReference type="NCBI Taxonomy" id="360622"/>
    <lineage>
        <taxon>Eukaryota</taxon>
        <taxon>Viridiplantae</taxon>
        <taxon>Streptophyta</taxon>
        <taxon>Embryophyta</taxon>
        <taxon>Tracheophyta</taxon>
        <taxon>Spermatophyta</taxon>
        <taxon>Magnoliopsida</taxon>
        <taxon>eudicotyledons</taxon>
        <taxon>Gunneridae</taxon>
        <taxon>Pentapetalae</taxon>
        <taxon>asterids</taxon>
        <taxon>campanulids</taxon>
        <taxon>Apiales</taxon>
        <taxon>Apiaceae</taxon>
        <taxon>Apioideae</taxon>
        <taxon>apioid superclade</taxon>
        <taxon>Tordylieae</taxon>
        <taxon>Tordyliinae</taxon>
        <taxon>Heracleum</taxon>
    </lineage>
</organism>
<proteinExistence type="predicted"/>
<feature type="domain" description="BHLH" evidence="6">
    <location>
        <begin position="243"/>
        <end position="293"/>
    </location>
</feature>
<accession>A0AAD8JMA0</accession>
<keyword evidence="3" id="KW-0804">Transcription</keyword>
<evidence type="ECO:0000256" key="2">
    <source>
        <dbReference type="ARBA" id="ARBA00023015"/>
    </source>
</evidence>
<evidence type="ECO:0000259" key="6">
    <source>
        <dbReference type="PROSITE" id="PS50888"/>
    </source>
</evidence>
<dbReference type="CDD" id="cd11453">
    <property type="entry name" value="bHLH_AtBIM_like"/>
    <property type="match status" value="1"/>
</dbReference>
<keyword evidence="4" id="KW-0539">Nucleus</keyword>
<keyword evidence="2" id="KW-0805">Transcription regulation</keyword>
<comment type="caution">
    <text evidence="7">The sequence shown here is derived from an EMBL/GenBank/DDBJ whole genome shotgun (WGS) entry which is preliminary data.</text>
</comment>
<dbReference type="EMBL" id="JAUIZM010000001">
    <property type="protein sequence ID" value="KAK1404545.1"/>
    <property type="molecule type" value="Genomic_DNA"/>
</dbReference>
<sequence>MELPQPRPYGSQGRKPTHDFLSLYSPAQQDPRPSQGGILKTHDFLQQGERAGTEDISKDENGAKQPTEKSRPLIPPPTTTSMEHILPGGIAAQQAQASSSDRNDGNSNCSSYTGSGFTLWDESATMNKGQTGKENNFVAKERHAVREAGVHVGGQWETSRERPSQSSSSHSFLNKAFSSLSSSQQSFSKKQSFMDMIKSAKGSHEDEDEDDDVFVIKKEPSPHNRGNMSIKVDGTDTDQKPNTARSKHSATEQRRRSKINDRFQMLRGLIPHGDQKRDKASFLLEVIEYIQFLQEKVHKYEDPYHGWSHEPPKIIPWQKKGHRTVEDFGDQSGGTKCVSGPASGFAAKYDGANTNVSSTMPLGVQGLIDHDISTADTSREMGHHRRPTENGLPLSLPLQQTMYSHEGSSSASVLLPPRLTSNTEIGTSQSHPELWQRKPCTIDSTTVSEKLKGQEVTIESGTISISSVYSQGLLNTLTQSLQSSGVDLSHASISVQIDIGNRANSALNPLPPIVQTNNLPCNNQTMLQPRLPSGGGESEQAFKRLKTGRS</sequence>
<evidence type="ECO:0000256" key="5">
    <source>
        <dbReference type="SAM" id="MobiDB-lite"/>
    </source>
</evidence>
<dbReference type="GO" id="GO:0006351">
    <property type="term" value="P:DNA-templated transcription"/>
    <property type="evidence" value="ECO:0007669"/>
    <property type="project" value="InterPro"/>
</dbReference>
<feature type="compositionally biased region" description="Low complexity" evidence="5">
    <location>
        <begin position="91"/>
        <end position="100"/>
    </location>
</feature>
<feature type="compositionally biased region" description="Polar residues" evidence="5">
    <location>
        <begin position="105"/>
        <end position="114"/>
    </location>
</feature>
<feature type="compositionally biased region" description="Basic and acidic residues" evidence="5">
    <location>
        <begin position="51"/>
        <end position="71"/>
    </location>
</feature>
<dbReference type="Gene3D" id="4.10.280.10">
    <property type="entry name" value="Helix-loop-helix DNA-binding domain"/>
    <property type="match status" value="1"/>
</dbReference>
<feature type="region of interest" description="Disordered" evidence="5">
    <location>
        <begin position="149"/>
        <end position="170"/>
    </location>
</feature>
<protein>
    <submittedName>
        <fullName evidence="7">Transcription factor BIM1</fullName>
    </submittedName>
</protein>
<reference evidence="7" key="2">
    <citation type="submission" date="2023-05" db="EMBL/GenBank/DDBJ databases">
        <authorList>
            <person name="Schelkunov M.I."/>
        </authorList>
    </citation>
    <scope>NUCLEOTIDE SEQUENCE</scope>
    <source>
        <strain evidence="7">Hsosn_3</strain>
        <tissue evidence="7">Leaf</tissue>
    </source>
</reference>
<dbReference type="PANTHER" id="PTHR46412:SF3">
    <property type="entry name" value="TRANSCRIPTION FACTOR BIM1"/>
    <property type="match status" value="1"/>
</dbReference>